<proteinExistence type="predicted"/>
<feature type="region of interest" description="Disordered" evidence="1">
    <location>
        <begin position="174"/>
        <end position="312"/>
    </location>
</feature>
<dbReference type="Proteomes" id="UP000694864">
    <property type="component" value="Chromosome 16"/>
</dbReference>
<accession>A0ABM1R2G9</accession>
<evidence type="ECO:0000313" key="4">
    <source>
        <dbReference type="RefSeq" id="XP_019093207.1"/>
    </source>
</evidence>
<feature type="compositionally biased region" description="Polar residues" evidence="1">
    <location>
        <begin position="241"/>
        <end position="253"/>
    </location>
</feature>
<dbReference type="InterPro" id="IPR006909">
    <property type="entry name" value="Rad21/Rec8_C_eu"/>
</dbReference>
<reference evidence="3" key="1">
    <citation type="journal article" date="2014" name="Nat. Commun.">
        <title>The emerging biofuel crop Camelina sativa retains a highly undifferentiated hexaploid genome structure.</title>
        <authorList>
            <person name="Kagale S."/>
            <person name="Koh C."/>
            <person name="Nixon J."/>
            <person name="Bollina V."/>
            <person name="Clarke W.E."/>
            <person name="Tuteja R."/>
            <person name="Spillane C."/>
            <person name="Robinson S.J."/>
            <person name="Links M.G."/>
            <person name="Clarke C."/>
            <person name="Higgins E.E."/>
            <person name="Huebert T."/>
            <person name="Sharpe A.G."/>
            <person name="Parkin I.A."/>
        </authorList>
    </citation>
    <scope>NUCLEOTIDE SEQUENCE [LARGE SCALE GENOMIC DNA]</scope>
    <source>
        <strain evidence="3">cv. DH55</strain>
    </source>
</reference>
<name>A0ABM1R2G9_CAMSA</name>
<feature type="compositionally biased region" description="Polar residues" evidence="1">
    <location>
        <begin position="174"/>
        <end position="184"/>
    </location>
</feature>
<dbReference type="GeneID" id="109124989"/>
<feature type="compositionally biased region" description="Polar residues" evidence="1">
    <location>
        <begin position="286"/>
        <end position="305"/>
    </location>
</feature>
<gene>
    <name evidence="4" type="primary">LOC109124989</name>
</gene>
<keyword evidence="3" id="KW-1185">Reference proteome</keyword>
<dbReference type="CDD" id="cd21793">
    <property type="entry name" value="Rad21_Rec8_M_AtSYN1-like"/>
    <property type="match status" value="1"/>
</dbReference>
<dbReference type="Pfam" id="PF04824">
    <property type="entry name" value="Rad21_Rec8"/>
    <property type="match status" value="1"/>
</dbReference>
<feature type="compositionally biased region" description="Polar residues" evidence="1">
    <location>
        <begin position="205"/>
        <end position="223"/>
    </location>
</feature>
<dbReference type="RefSeq" id="XP_019093207.1">
    <property type="nucleotide sequence ID" value="XM_019237662.1"/>
</dbReference>
<dbReference type="PANTHER" id="PTHR12585:SF55">
    <property type="entry name" value="SISTER CHROMATID COHESION 1 PROTEIN 3"/>
    <property type="match status" value="1"/>
</dbReference>
<reference evidence="4" key="2">
    <citation type="submission" date="2025-08" db="UniProtKB">
        <authorList>
            <consortium name="RefSeq"/>
        </authorList>
    </citation>
    <scope>IDENTIFICATION</scope>
    <source>
        <tissue evidence="4">Leaf</tissue>
    </source>
</reference>
<dbReference type="InterPro" id="IPR039781">
    <property type="entry name" value="Rad21/Rec8-like"/>
</dbReference>
<protein>
    <submittedName>
        <fullName evidence="4">Sister chromatid cohesion 1 protein 3-like</fullName>
    </submittedName>
</protein>
<dbReference type="Gene3D" id="1.10.10.580">
    <property type="entry name" value="Structural maintenance of chromosome 1. Chain E"/>
    <property type="match status" value="1"/>
</dbReference>
<feature type="compositionally biased region" description="Basic and acidic residues" evidence="1">
    <location>
        <begin position="18"/>
        <end position="30"/>
    </location>
</feature>
<feature type="domain" description="Rad21/Rec8-like protein C-terminal eukaryotic" evidence="2">
    <location>
        <begin position="375"/>
        <end position="427"/>
    </location>
</feature>
<evidence type="ECO:0000256" key="1">
    <source>
        <dbReference type="SAM" id="MobiDB-lite"/>
    </source>
</evidence>
<dbReference type="SUPFAM" id="SSF46785">
    <property type="entry name" value="Winged helix' DNA-binding domain"/>
    <property type="match status" value="1"/>
</dbReference>
<sequence length="433" mass="48060">MGLLVCLDEVDHTTIEHTESLDDSLKDKDPTIPSIDEEISNLRRDSAFELRSESPSFAGSEEERADFVHPSPQLVLQPTPPPQPQRRPRKRKLFDKVTVLTNRIIKQRLEDPSDTLREKNKMPSSKVNVWRLNNQLKKDRTFSDPLLTGFSDVLRSVFEKDYVASKPYLAVSNENVPERSSVSSPIREAETEINPVSPMPESVVPDSTNPDNTVQLSPAQQTEDVQDSAGPPPAHAESVATEAQSPQTFNNNDDMGFEHLRDGGFPVHMPSPPPRSSPSRTDDFSTQHGTWETRSYRTEPSTSANPEDMPELRNLGLSPVSEMTDEELSFLEIGGNTPLVSPASQDSDGLTGRTRALVQYLKQRSSSSPTSSHPSGDLSLSEILAGKTRKLAARMFFETLVLKSRGLIDMQQDKPYGDIALKLMPALFSKVQT</sequence>
<dbReference type="InterPro" id="IPR023093">
    <property type="entry name" value="ScpA-like_C"/>
</dbReference>
<dbReference type="PANTHER" id="PTHR12585">
    <property type="entry name" value="SCC1 / RAD21 FAMILY MEMBER"/>
    <property type="match status" value="1"/>
</dbReference>
<feature type="region of interest" description="Disordered" evidence="1">
    <location>
        <begin position="18"/>
        <end position="90"/>
    </location>
</feature>
<evidence type="ECO:0000259" key="2">
    <source>
        <dbReference type="Pfam" id="PF04824"/>
    </source>
</evidence>
<organism evidence="3 4">
    <name type="scientific">Camelina sativa</name>
    <name type="common">False flax</name>
    <name type="synonym">Myagrum sativum</name>
    <dbReference type="NCBI Taxonomy" id="90675"/>
    <lineage>
        <taxon>Eukaryota</taxon>
        <taxon>Viridiplantae</taxon>
        <taxon>Streptophyta</taxon>
        <taxon>Embryophyta</taxon>
        <taxon>Tracheophyta</taxon>
        <taxon>Spermatophyta</taxon>
        <taxon>Magnoliopsida</taxon>
        <taxon>eudicotyledons</taxon>
        <taxon>Gunneridae</taxon>
        <taxon>Pentapetalae</taxon>
        <taxon>rosids</taxon>
        <taxon>malvids</taxon>
        <taxon>Brassicales</taxon>
        <taxon>Brassicaceae</taxon>
        <taxon>Camelineae</taxon>
        <taxon>Camelina</taxon>
    </lineage>
</organism>
<evidence type="ECO:0000313" key="3">
    <source>
        <dbReference type="Proteomes" id="UP000694864"/>
    </source>
</evidence>
<feature type="compositionally biased region" description="Basic and acidic residues" evidence="1">
    <location>
        <begin position="40"/>
        <end position="52"/>
    </location>
</feature>
<dbReference type="InterPro" id="IPR036390">
    <property type="entry name" value="WH_DNA-bd_sf"/>
</dbReference>